<gene>
    <name evidence="1" type="ORF">GOAMR_03_00470</name>
</gene>
<organism evidence="1 2">
    <name type="scientific">Gordonia amarae NBRC 15530</name>
    <dbReference type="NCBI Taxonomy" id="1075090"/>
    <lineage>
        <taxon>Bacteria</taxon>
        <taxon>Bacillati</taxon>
        <taxon>Actinomycetota</taxon>
        <taxon>Actinomycetes</taxon>
        <taxon>Mycobacteriales</taxon>
        <taxon>Gordoniaceae</taxon>
        <taxon>Gordonia</taxon>
    </lineage>
</organism>
<dbReference type="eggNOG" id="COG3541">
    <property type="taxonomic scope" value="Bacteria"/>
</dbReference>
<dbReference type="AlphaFoldDB" id="G7GIW2"/>
<evidence type="ECO:0000313" key="1">
    <source>
        <dbReference type="EMBL" id="GAB03537.1"/>
    </source>
</evidence>
<protein>
    <recommendedName>
        <fullName evidence="3">Nucleotidyltransferase</fullName>
    </recommendedName>
</protein>
<reference evidence="1 2" key="1">
    <citation type="submission" date="2011-11" db="EMBL/GenBank/DDBJ databases">
        <title>Whole genome shotgun sequence of Gordonia amarae NBRC 15530.</title>
        <authorList>
            <person name="Takarada H."/>
            <person name="Hosoyama A."/>
            <person name="Tsuchikane K."/>
            <person name="Katsumata H."/>
            <person name="Yamazaki S."/>
            <person name="Fujita N."/>
        </authorList>
    </citation>
    <scope>NUCLEOTIDE SEQUENCE [LARGE SCALE GENOMIC DNA]</scope>
    <source>
        <strain evidence="1 2">NBRC 15530</strain>
    </source>
</reference>
<keyword evidence="2" id="KW-1185">Reference proteome</keyword>
<accession>G7GIW2</accession>
<comment type="caution">
    <text evidence="1">The sequence shown here is derived from an EMBL/GenBank/DDBJ whole genome shotgun (WGS) entry which is preliminary data.</text>
</comment>
<evidence type="ECO:0000313" key="2">
    <source>
        <dbReference type="Proteomes" id="UP000006023"/>
    </source>
</evidence>
<proteinExistence type="predicted"/>
<dbReference type="Pfam" id="PF10127">
    <property type="entry name" value="RlaP"/>
    <property type="match status" value="1"/>
</dbReference>
<sequence length="265" mass="29727">MDLSELRPNVEYGDPAVALPNEILRSVVGSGVHGIAIPGTDDHDEMGVYVEPPEYVLGVVEHRQDYVWRTQPEGVRSGHGDTDLVLYSLRKYLRLAIKGNPTALLPLFAPAESVVLVTPLGEELRSLRSSFLSRAAAERFLGYMHSQHERMLGQSKRNVPNRPELIAQYGWDVKYGSHALRLAYQGHELAGSGHLTLPMPDDQRERVLSVKRGEVPREEVSAQITDLESQVRALLDDNRSPLPEFADANRIGEWAVDAQRRHWGW</sequence>
<evidence type="ECO:0008006" key="3">
    <source>
        <dbReference type="Google" id="ProtNLM"/>
    </source>
</evidence>
<dbReference type="PANTHER" id="PTHR34817">
    <property type="entry name" value="NUCLEOTIDYLTRANSFERASE"/>
    <property type="match status" value="1"/>
</dbReference>
<dbReference type="RefSeq" id="WP_005181174.1">
    <property type="nucleotide sequence ID" value="NZ_BAED01000003.1"/>
</dbReference>
<name>G7GIW2_9ACTN</name>
<dbReference type="PANTHER" id="PTHR34817:SF1">
    <property type="entry name" value="NUCLEOTIDYLTRANSFERASE"/>
    <property type="match status" value="1"/>
</dbReference>
<dbReference type="Proteomes" id="UP000006023">
    <property type="component" value="Unassembled WGS sequence"/>
</dbReference>
<dbReference type="EMBL" id="BAED01000003">
    <property type="protein sequence ID" value="GAB03537.1"/>
    <property type="molecule type" value="Genomic_DNA"/>
</dbReference>
<dbReference type="STRING" id="1075090.GOAMR_03_00470"/>
<dbReference type="InterPro" id="IPR018775">
    <property type="entry name" value="RlaP"/>
</dbReference>